<dbReference type="SUPFAM" id="SSF103473">
    <property type="entry name" value="MFS general substrate transporter"/>
    <property type="match status" value="1"/>
</dbReference>
<evidence type="ECO:0000256" key="6">
    <source>
        <dbReference type="ARBA" id="ARBA00044504"/>
    </source>
</evidence>
<dbReference type="PANTHER" id="PTHR11654">
    <property type="entry name" value="OLIGOPEPTIDE TRANSPORTER-RELATED"/>
    <property type="match status" value="1"/>
</dbReference>
<evidence type="ECO:0000256" key="1">
    <source>
        <dbReference type="ARBA" id="ARBA00004141"/>
    </source>
</evidence>
<dbReference type="Gene3D" id="1.20.1250.20">
    <property type="entry name" value="MFS general substrate transporter like domains"/>
    <property type="match status" value="1"/>
</dbReference>
<feature type="transmembrane region" description="Helical" evidence="7">
    <location>
        <begin position="189"/>
        <end position="208"/>
    </location>
</feature>
<protein>
    <submittedName>
        <fullName evidence="8">OLC1v1029027C1</fullName>
    </submittedName>
</protein>
<feature type="transmembrane region" description="Helical" evidence="7">
    <location>
        <begin position="540"/>
        <end position="563"/>
    </location>
</feature>
<feature type="transmembrane region" description="Helical" evidence="7">
    <location>
        <begin position="371"/>
        <end position="390"/>
    </location>
</feature>
<dbReference type="Pfam" id="PF00854">
    <property type="entry name" value="PTR2"/>
    <property type="match status" value="1"/>
</dbReference>
<evidence type="ECO:0000256" key="7">
    <source>
        <dbReference type="SAM" id="Phobius"/>
    </source>
</evidence>
<feature type="transmembrane region" description="Helical" evidence="7">
    <location>
        <begin position="493"/>
        <end position="513"/>
    </location>
</feature>
<evidence type="ECO:0000256" key="3">
    <source>
        <dbReference type="ARBA" id="ARBA00022692"/>
    </source>
</evidence>
<feature type="transmembrane region" description="Helical" evidence="7">
    <location>
        <begin position="28"/>
        <end position="50"/>
    </location>
</feature>
<keyword evidence="9" id="KW-1185">Reference proteome</keyword>
<feature type="transmembrane region" description="Helical" evidence="7">
    <location>
        <begin position="214"/>
        <end position="240"/>
    </location>
</feature>
<evidence type="ECO:0000313" key="9">
    <source>
        <dbReference type="Proteomes" id="UP001161247"/>
    </source>
</evidence>
<keyword evidence="4 7" id="KW-1133">Transmembrane helix</keyword>
<comment type="similarity">
    <text evidence="6">Belongs to the major facilitator superfamily. Phosphate:H(+) symporter (TC 2.A.1.9) family.</text>
</comment>
<sequence length="581" mass="64556">MGIEVEENQDMVKEPLLKKNTSHPKGGFRTMPFIIANGMLEKLACFGLMPNMTLYLMKQYRMEMASASNVLFYWTAATNFLPILGAILADSYVGRYYMIGFGSAISFLGMILLWSTTLITQEATLPNDDSITSYSKPTVLQLLILYTSFGLISIGGGGLRSSSLAFGVDQLENGDDHQSIGLMERYFSWYYASFTGSLLVALTFLVYIQENLGWSFGFGVSAVLMFFATLSFFLGSPFYIKVKAKASFVMETVQVIVASFRNRNLKLSSSGMDIVFHQKRGSELAFPSENLRFLNKACIIRDPQQDLTADGTATKPWILCTVDQVEGFKVLIKVLPIWSTGMLTFINISQNSFSILQASSMNRKIVGNFEIPAGSLGITTVVSLIIWVAIYDQAIIPIASRIKGKPVSLNTRERMGIGIFLSFLAMVVTASVEFVRRRIANDQGLSDDPQGTVNMSALWLLPQYCLLGVAEAFNAIAQNEFYMSELPKSMSSIASNLCGVGISVASLLASFLMSSIDDWTKRGGQESWISSNINKGHYDYYFWVLSGLSIVNFLYFLICCWTYGPYRSEKEKHADEEALLQ</sequence>
<dbReference type="AlphaFoldDB" id="A0AAV1CD35"/>
<evidence type="ECO:0000256" key="5">
    <source>
        <dbReference type="ARBA" id="ARBA00023136"/>
    </source>
</evidence>
<feature type="transmembrane region" description="Helical" evidence="7">
    <location>
        <begin position="139"/>
        <end position="159"/>
    </location>
</feature>
<dbReference type="EMBL" id="OX459119">
    <property type="protein sequence ID" value="CAI9093514.1"/>
    <property type="molecule type" value="Genomic_DNA"/>
</dbReference>
<evidence type="ECO:0000313" key="8">
    <source>
        <dbReference type="EMBL" id="CAI9093514.1"/>
    </source>
</evidence>
<accession>A0AAV1CD35</accession>
<keyword evidence="3 7" id="KW-0812">Transmembrane</keyword>
<feature type="transmembrane region" description="Helical" evidence="7">
    <location>
        <begin position="70"/>
        <end position="89"/>
    </location>
</feature>
<gene>
    <name evidence="8" type="ORF">OLC1_LOCUS4904</name>
</gene>
<dbReference type="InterPro" id="IPR000109">
    <property type="entry name" value="POT_fam"/>
</dbReference>
<organism evidence="8 9">
    <name type="scientific">Oldenlandia corymbosa var. corymbosa</name>
    <dbReference type="NCBI Taxonomy" id="529605"/>
    <lineage>
        <taxon>Eukaryota</taxon>
        <taxon>Viridiplantae</taxon>
        <taxon>Streptophyta</taxon>
        <taxon>Embryophyta</taxon>
        <taxon>Tracheophyta</taxon>
        <taxon>Spermatophyta</taxon>
        <taxon>Magnoliopsida</taxon>
        <taxon>eudicotyledons</taxon>
        <taxon>Gunneridae</taxon>
        <taxon>Pentapetalae</taxon>
        <taxon>asterids</taxon>
        <taxon>lamiids</taxon>
        <taxon>Gentianales</taxon>
        <taxon>Rubiaceae</taxon>
        <taxon>Rubioideae</taxon>
        <taxon>Spermacoceae</taxon>
        <taxon>Hedyotis-Oldenlandia complex</taxon>
        <taxon>Oldenlandia</taxon>
    </lineage>
</organism>
<feature type="transmembrane region" description="Helical" evidence="7">
    <location>
        <begin position="96"/>
        <end position="119"/>
    </location>
</feature>
<dbReference type="InterPro" id="IPR036259">
    <property type="entry name" value="MFS_trans_sf"/>
</dbReference>
<proteinExistence type="inferred from homology"/>
<dbReference type="Proteomes" id="UP001161247">
    <property type="component" value="Chromosome 2"/>
</dbReference>
<reference evidence="8" key="1">
    <citation type="submission" date="2023-03" db="EMBL/GenBank/DDBJ databases">
        <authorList>
            <person name="Julca I."/>
        </authorList>
    </citation>
    <scope>NUCLEOTIDE SEQUENCE</scope>
</reference>
<evidence type="ECO:0000256" key="4">
    <source>
        <dbReference type="ARBA" id="ARBA00022989"/>
    </source>
</evidence>
<comment type="similarity">
    <text evidence="2">Belongs to the major facilitator superfamily. Proton-dependent oligopeptide transporter (POT/PTR) (TC 2.A.17) family.</text>
</comment>
<dbReference type="GO" id="GO:0016020">
    <property type="term" value="C:membrane"/>
    <property type="evidence" value="ECO:0007669"/>
    <property type="project" value="UniProtKB-SubCell"/>
</dbReference>
<name>A0AAV1CD35_OLDCO</name>
<comment type="subcellular location">
    <subcellularLocation>
        <location evidence="1">Membrane</location>
        <topology evidence="1">Multi-pass membrane protein</topology>
    </subcellularLocation>
</comment>
<dbReference type="GO" id="GO:0022857">
    <property type="term" value="F:transmembrane transporter activity"/>
    <property type="evidence" value="ECO:0007669"/>
    <property type="project" value="InterPro"/>
</dbReference>
<feature type="transmembrane region" description="Helical" evidence="7">
    <location>
        <begin position="415"/>
        <end position="435"/>
    </location>
</feature>
<evidence type="ECO:0000256" key="2">
    <source>
        <dbReference type="ARBA" id="ARBA00005982"/>
    </source>
</evidence>
<keyword evidence="5 7" id="KW-0472">Membrane</keyword>